<comment type="similarity">
    <text evidence="2 6">Belongs to the zinc-containing alcohol dehydrogenase family.</text>
</comment>
<dbReference type="FunFam" id="3.40.50.720:FF:000003">
    <property type="entry name" value="S-(hydroxymethyl)glutathione dehydrogenase"/>
    <property type="match status" value="1"/>
</dbReference>
<dbReference type="EC" id="1.1.1.1" evidence="8"/>
<gene>
    <name evidence="8" type="ORF">HNR21_006300</name>
</gene>
<keyword evidence="9" id="KW-1185">Reference proteome</keyword>
<dbReference type="PANTHER" id="PTHR43350">
    <property type="entry name" value="NAD-DEPENDENT ALCOHOL DEHYDROGENASE"/>
    <property type="match status" value="1"/>
</dbReference>
<dbReference type="GO" id="GO:0004022">
    <property type="term" value="F:alcohol dehydrogenase (NAD+) activity"/>
    <property type="evidence" value="ECO:0007669"/>
    <property type="project" value="UniProtKB-EC"/>
</dbReference>
<dbReference type="PANTHER" id="PTHR43350:SF21">
    <property type="entry name" value="S-NITROSOMYCOTHIOL REDUCTASE MSCR"/>
    <property type="match status" value="1"/>
</dbReference>
<evidence type="ECO:0000313" key="8">
    <source>
        <dbReference type="EMBL" id="MBA9007418.1"/>
    </source>
</evidence>
<evidence type="ECO:0000256" key="6">
    <source>
        <dbReference type="RuleBase" id="RU361277"/>
    </source>
</evidence>
<dbReference type="SUPFAM" id="SSF50129">
    <property type="entry name" value="GroES-like"/>
    <property type="match status" value="2"/>
</dbReference>
<keyword evidence="3 6" id="KW-0479">Metal-binding</keyword>
<protein>
    <submittedName>
        <fullName evidence="8">S-(Hydroxymethyl)glutathione dehydrogenase/alcohol dehydrogenase</fullName>
        <ecNumber evidence="8">1.1.1.1</ecNumber>
        <ecNumber evidence="8">1.1.1.284</ecNumber>
    </submittedName>
</protein>
<dbReference type="RefSeq" id="WP_119729093.1">
    <property type="nucleotide sequence ID" value="NZ_JACJII010000001.1"/>
</dbReference>
<sequence length="360" mass="37413">MRAAILHAAGDTEMDLRDDVTLNPPEAGEVRVRIRATGICHSDLSAMSGVLPTTLPAVLGHEAAGEVVEVGPGVTAPAVGDHVIISFTPACRRCPECLAGQPYLCMSGIADAFGKAPFRHGGTDVYRMAGCGSWAEETVVPAAAAVPVDPDVPFDLAAMMSCGVTTGAGAALNTARIRPGDSVVVIGAGGVGLSVIQGARLAGAAVIVAVDPLEAKHETALRFGATHATAPDGLAELQNALTAGRGFDHAFEAVGRSATMRAAWDAARRGGDVILVGAGAADDTWQVDMFSLLFLGKNVLSSLYGTSDVERDARRWTDLWRAGRLDLAGLITRRIPFEELNDGIAALRKGEVIRQVVLFD</sequence>
<organism evidence="8 9">
    <name type="scientific">Thermomonospora cellulosilytica</name>
    <dbReference type="NCBI Taxonomy" id="1411118"/>
    <lineage>
        <taxon>Bacteria</taxon>
        <taxon>Bacillati</taxon>
        <taxon>Actinomycetota</taxon>
        <taxon>Actinomycetes</taxon>
        <taxon>Streptosporangiales</taxon>
        <taxon>Thermomonosporaceae</taxon>
        <taxon>Thermomonospora</taxon>
    </lineage>
</organism>
<dbReference type="GO" id="GO:0051903">
    <property type="term" value="F:S-(hydroxymethyl)glutathione dehydrogenase [NAD(P)+] activity"/>
    <property type="evidence" value="ECO:0007669"/>
    <property type="project" value="UniProtKB-EC"/>
</dbReference>
<dbReference type="InterPro" id="IPR036291">
    <property type="entry name" value="NAD(P)-bd_dom_sf"/>
</dbReference>
<dbReference type="Pfam" id="PF00107">
    <property type="entry name" value="ADH_zinc_N"/>
    <property type="match status" value="1"/>
</dbReference>
<evidence type="ECO:0000313" key="9">
    <source>
        <dbReference type="Proteomes" id="UP000539313"/>
    </source>
</evidence>
<feature type="domain" description="Enoyl reductase (ER)" evidence="7">
    <location>
        <begin position="10"/>
        <end position="358"/>
    </location>
</feature>
<reference evidence="8 9" key="1">
    <citation type="submission" date="2020-08" db="EMBL/GenBank/DDBJ databases">
        <title>Sequencing the genomes of 1000 actinobacteria strains.</title>
        <authorList>
            <person name="Klenk H.-P."/>
        </authorList>
    </citation>
    <scope>NUCLEOTIDE SEQUENCE [LARGE SCALE GENOMIC DNA]</scope>
    <source>
        <strain evidence="8 9">DSM 45823</strain>
    </source>
</reference>
<evidence type="ECO:0000256" key="3">
    <source>
        <dbReference type="ARBA" id="ARBA00022723"/>
    </source>
</evidence>
<dbReference type="GO" id="GO:0008270">
    <property type="term" value="F:zinc ion binding"/>
    <property type="evidence" value="ECO:0007669"/>
    <property type="project" value="InterPro"/>
</dbReference>
<dbReference type="Proteomes" id="UP000539313">
    <property type="component" value="Unassembled WGS sequence"/>
</dbReference>
<dbReference type="InterPro" id="IPR013154">
    <property type="entry name" value="ADH-like_N"/>
</dbReference>
<dbReference type="PROSITE" id="PS00059">
    <property type="entry name" value="ADH_ZINC"/>
    <property type="match status" value="1"/>
</dbReference>
<dbReference type="InterPro" id="IPR011032">
    <property type="entry name" value="GroES-like_sf"/>
</dbReference>
<proteinExistence type="inferred from homology"/>
<dbReference type="EMBL" id="JACJII010000001">
    <property type="protein sequence ID" value="MBA9007418.1"/>
    <property type="molecule type" value="Genomic_DNA"/>
</dbReference>
<dbReference type="Gene3D" id="3.40.50.720">
    <property type="entry name" value="NAD(P)-binding Rossmann-like Domain"/>
    <property type="match status" value="1"/>
</dbReference>
<evidence type="ECO:0000259" key="7">
    <source>
        <dbReference type="SMART" id="SM00829"/>
    </source>
</evidence>
<dbReference type="SMART" id="SM00829">
    <property type="entry name" value="PKS_ER"/>
    <property type="match status" value="1"/>
</dbReference>
<name>A0A7W3N4I7_9ACTN</name>
<evidence type="ECO:0000256" key="5">
    <source>
        <dbReference type="ARBA" id="ARBA00023002"/>
    </source>
</evidence>
<comment type="caution">
    <text evidence="8">The sequence shown here is derived from an EMBL/GenBank/DDBJ whole genome shotgun (WGS) entry which is preliminary data.</text>
</comment>
<accession>A0A7W3N4I7</accession>
<keyword evidence="4 6" id="KW-0862">Zinc</keyword>
<dbReference type="Pfam" id="PF08240">
    <property type="entry name" value="ADH_N"/>
    <property type="match status" value="1"/>
</dbReference>
<dbReference type="EC" id="1.1.1.284" evidence="8"/>
<dbReference type="AlphaFoldDB" id="A0A7W3N4I7"/>
<dbReference type="InterPro" id="IPR002328">
    <property type="entry name" value="ADH_Zn_CS"/>
</dbReference>
<keyword evidence="5 8" id="KW-0560">Oxidoreductase</keyword>
<evidence type="ECO:0000256" key="2">
    <source>
        <dbReference type="ARBA" id="ARBA00008072"/>
    </source>
</evidence>
<evidence type="ECO:0000256" key="1">
    <source>
        <dbReference type="ARBA" id="ARBA00001947"/>
    </source>
</evidence>
<dbReference type="InterPro" id="IPR020843">
    <property type="entry name" value="ER"/>
</dbReference>
<comment type="cofactor">
    <cofactor evidence="1 6">
        <name>Zn(2+)</name>
        <dbReference type="ChEBI" id="CHEBI:29105"/>
    </cofactor>
</comment>
<dbReference type="SUPFAM" id="SSF51735">
    <property type="entry name" value="NAD(P)-binding Rossmann-fold domains"/>
    <property type="match status" value="1"/>
</dbReference>
<evidence type="ECO:0000256" key="4">
    <source>
        <dbReference type="ARBA" id="ARBA00022833"/>
    </source>
</evidence>
<dbReference type="InterPro" id="IPR013149">
    <property type="entry name" value="ADH-like_C"/>
</dbReference>
<dbReference type="Gene3D" id="3.90.180.10">
    <property type="entry name" value="Medium-chain alcohol dehydrogenases, catalytic domain"/>
    <property type="match status" value="1"/>
</dbReference>